<organism evidence="2 3">
    <name type="scientific">Lysinibacillus piscis</name>
    <dbReference type="NCBI Taxonomy" id="2518931"/>
    <lineage>
        <taxon>Bacteria</taxon>
        <taxon>Bacillati</taxon>
        <taxon>Bacillota</taxon>
        <taxon>Bacilli</taxon>
        <taxon>Bacillales</taxon>
        <taxon>Bacillaceae</taxon>
        <taxon>Lysinibacillus</taxon>
    </lineage>
</organism>
<dbReference type="SUPFAM" id="SSF52540">
    <property type="entry name" value="P-loop containing nucleoside triphosphate hydrolases"/>
    <property type="match status" value="1"/>
</dbReference>
<evidence type="ECO:0000259" key="1">
    <source>
        <dbReference type="Pfam" id="PF13304"/>
    </source>
</evidence>
<dbReference type="RefSeq" id="WP_264987776.1">
    <property type="nucleotide sequence ID" value="NZ_BRZA01000001.1"/>
</dbReference>
<gene>
    <name evidence="2" type="ORF">LYSBPC_11900</name>
</gene>
<dbReference type="PANTHER" id="PTHR40396:SF1">
    <property type="entry name" value="ATPASE AAA-TYPE CORE DOMAIN-CONTAINING PROTEIN"/>
    <property type="match status" value="1"/>
</dbReference>
<accession>A0ABQ5NI78</accession>
<dbReference type="Gene3D" id="3.40.50.300">
    <property type="entry name" value="P-loop containing nucleotide triphosphate hydrolases"/>
    <property type="match status" value="1"/>
</dbReference>
<dbReference type="Pfam" id="PF13304">
    <property type="entry name" value="AAA_21"/>
    <property type="match status" value="2"/>
</dbReference>
<reference evidence="2" key="1">
    <citation type="submission" date="2022-08" db="EMBL/GenBank/DDBJ databases">
        <title>Draft genome sequence of Lysinibacillus sp. strain KH24.</title>
        <authorList>
            <person name="Kanbe H."/>
            <person name="Itoh H."/>
        </authorList>
    </citation>
    <scope>NUCLEOTIDE SEQUENCE</scope>
    <source>
        <strain evidence="2">KH24</strain>
    </source>
</reference>
<dbReference type="PANTHER" id="PTHR40396">
    <property type="entry name" value="ATPASE-LIKE PROTEIN"/>
    <property type="match status" value="1"/>
</dbReference>
<protein>
    <submittedName>
        <fullName evidence="2">Transporter</fullName>
    </submittedName>
</protein>
<dbReference type="InterPro" id="IPR027417">
    <property type="entry name" value="P-loop_NTPase"/>
</dbReference>
<keyword evidence="3" id="KW-1185">Reference proteome</keyword>
<evidence type="ECO:0000313" key="2">
    <source>
        <dbReference type="EMBL" id="GLC88063.1"/>
    </source>
</evidence>
<dbReference type="EMBL" id="BRZA01000001">
    <property type="protein sequence ID" value="GLC88063.1"/>
    <property type="molecule type" value="Genomic_DNA"/>
</dbReference>
<proteinExistence type="predicted"/>
<sequence>MLLQFTVGNYLSFQTKETFSLVATEMTELRDNIVEIEEGFSVVKSAAIYGANASGKSNLLSAMGFMRDFVVDSFRISQDGNGIRVAPFKLDVDSKGKPSCFEINFYHQHDLYRYGFEVTPKEVVKEWLYINEELIYERNQMDLMKGKLNDESIDLKWGMTRNNVLFISILGSANTVFAMEIMEYFRTHLNVLSGLAVEPGHFTKFLLQQNNQNDYNSIMQFIQALDISIDGLSVEEHNDTLVHLPKEVRELIDRDVYYEIFTEHNVYDHKGIVIGKVNFLANDLESTGTNQLISLAGPIVNTLENGGTLLIDEMDAQLHPLISEAIIKMFNSKKTNKNNAQLIITTHNITNLSNELLRRDQIWFVEKDNRERSHVVSLVEYKFNNKRVRSDEVYSRNYLKGKYGAIPLLPQEIKVLETNFDNKGE</sequence>
<dbReference type="InterPro" id="IPR003959">
    <property type="entry name" value="ATPase_AAA_core"/>
</dbReference>
<evidence type="ECO:0000313" key="3">
    <source>
        <dbReference type="Proteomes" id="UP001065593"/>
    </source>
</evidence>
<feature type="domain" description="ATPase AAA-type core" evidence="1">
    <location>
        <begin position="46"/>
        <end position="134"/>
    </location>
</feature>
<dbReference type="Proteomes" id="UP001065593">
    <property type="component" value="Unassembled WGS sequence"/>
</dbReference>
<feature type="domain" description="ATPase AAA-type core" evidence="1">
    <location>
        <begin position="280"/>
        <end position="349"/>
    </location>
</feature>
<name>A0ABQ5NI78_9BACI</name>
<comment type="caution">
    <text evidence="2">The sequence shown here is derived from an EMBL/GenBank/DDBJ whole genome shotgun (WGS) entry which is preliminary data.</text>
</comment>